<dbReference type="SMART" id="SM00838">
    <property type="entry name" value="EFG_C"/>
    <property type="match status" value="1"/>
</dbReference>
<dbReference type="InterPro" id="IPR005517">
    <property type="entry name" value="Transl_elong_EFG/EF2_IV"/>
</dbReference>
<dbReference type="InterPro" id="IPR020568">
    <property type="entry name" value="Ribosomal_Su5_D2-typ_SF"/>
</dbReference>
<keyword evidence="5" id="KW-0648">Protein biosynthesis</keyword>
<dbReference type="PROSITE" id="PS00301">
    <property type="entry name" value="G_TR_1"/>
    <property type="match status" value="1"/>
</dbReference>
<dbReference type="InterPro" id="IPR031157">
    <property type="entry name" value="G_TR_CS"/>
</dbReference>
<evidence type="ECO:0000256" key="7">
    <source>
        <dbReference type="ARBA" id="ARBA00023134"/>
    </source>
</evidence>
<dbReference type="InterPro" id="IPR004161">
    <property type="entry name" value="EFTu-like_2"/>
</dbReference>
<dbReference type="Gene3D" id="3.30.230.10">
    <property type="match status" value="1"/>
</dbReference>
<evidence type="ECO:0000313" key="10">
    <source>
        <dbReference type="Proteomes" id="UP001235939"/>
    </source>
</evidence>
<dbReference type="Pfam" id="PF03764">
    <property type="entry name" value="EFG_IV"/>
    <property type="match status" value="1"/>
</dbReference>
<dbReference type="NCBIfam" id="TIGR00484">
    <property type="entry name" value="EF-G"/>
    <property type="match status" value="1"/>
</dbReference>
<evidence type="ECO:0000256" key="5">
    <source>
        <dbReference type="ARBA" id="ARBA00022917"/>
    </source>
</evidence>
<dbReference type="InterPro" id="IPR004540">
    <property type="entry name" value="Transl_elong_EFG/EF2"/>
</dbReference>
<evidence type="ECO:0000256" key="2">
    <source>
        <dbReference type="ARBA" id="ARBA00005870"/>
    </source>
</evidence>
<keyword evidence="6" id="KW-0496">Mitochondrion</keyword>
<dbReference type="Pfam" id="PF14492">
    <property type="entry name" value="EFG_III"/>
    <property type="match status" value="1"/>
</dbReference>
<dbReference type="NCBIfam" id="TIGR00231">
    <property type="entry name" value="small_GTP"/>
    <property type="match status" value="1"/>
</dbReference>
<evidence type="ECO:0000256" key="3">
    <source>
        <dbReference type="ARBA" id="ARBA00022741"/>
    </source>
</evidence>
<feature type="domain" description="Tr-type G" evidence="8">
    <location>
        <begin position="1"/>
        <end position="242"/>
    </location>
</feature>
<dbReference type="Gene3D" id="3.40.50.300">
    <property type="entry name" value="P-loop containing nucleotide triphosphate hydrolases"/>
    <property type="match status" value="1"/>
</dbReference>
<dbReference type="InterPro" id="IPR035647">
    <property type="entry name" value="EFG_III/V"/>
</dbReference>
<dbReference type="CDD" id="cd04091">
    <property type="entry name" value="mtEFG1_II_like"/>
    <property type="match status" value="1"/>
</dbReference>
<dbReference type="Gene3D" id="3.30.70.240">
    <property type="match status" value="1"/>
</dbReference>
<dbReference type="CDD" id="cd16262">
    <property type="entry name" value="EFG_III"/>
    <property type="match status" value="1"/>
</dbReference>
<evidence type="ECO:0000313" key="9">
    <source>
        <dbReference type="EMBL" id="UYV65184.1"/>
    </source>
</evidence>
<keyword evidence="10" id="KW-1185">Reference proteome</keyword>
<dbReference type="InterPro" id="IPR000795">
    <property type="entry name" value="T_Tr_GTP-bd_dom"/>
</dbReference>
<dbReference type="InterPro" id="IPR009000">
    <property type="entry name" value="Transl_B-barrel_sf"/>
</dbReference>
<keyword evidence="4" id="KW-0251">Elongation factor</keyword>
<comment type="similarity">
    <text evidence="2">Belongs to the TRAFAC class translation factor GTPase superfamily. Classic translation factor GTPase family. EF-G/EF-2 subfamily.</text>
</comment>
<reference evidence="9 10" key="1">
    <citation type="submission" date="2022-01" db="EMBL/GenBank/DDBJ databases">
        <title>A chromosomal length assembly of Cordylochernes scorpioides.</title>
        <authorList>
            <person name="Zeh D."/>
            <person name="Zeh J."/>
        </authorList>
    </citation>
    <scope>NUCLEOTIDE SEQUENCE [LARGE SCALE GENOMIC DNA]</scope>
    <source>
        <strain evidence="9">IN4F17</strain>
        <tissue evidence="9">Whole Body</tissue>
    </source>
</reference>
<dbReference type="InterPro" id="IPR009022">
    <property type="entry name" value="EFG_III"/>
</dbReference>
<dbReference type="InterPro" id="IPR005225">
    <property type="entry name" value="Small_GTP-bd"/>
</dbReference>
<evidence type="ECO:0000256" key="1">
    <source>
        <dbReference type="ARBA" id="ARBA00004173"/>
    </source>
</evidence>
<accession>A0ABY6K9Y2</accession>
<dbReference type="InterPro" id="IPR041095">
    <property type="entry name" value="EFG_II"/>
</dbReference>
<dbReference type="InterPro" id="IPR047872">
    <property type="entry name" value="EFG_IV"/>
</dbReference>
<sequence>MDSMELERQRGITIQSATTQVNWKKHTINIIDTPGHVDFTVEVERALRVLDSAILVLCAVGGVQCQTMTVNRQIKRHQVPFLAFINKMDRVGANHLSVAEQIKDKLNQPSALVQIPIGTEKDFKGVIDLVHEKAYYFDGECGERVKVTEPPAELKEEMSLYKSALLETIANYDGPFMDRYLGESDVPIGPEEIMPCTECVQAAIRRLVVAREFVPIFLGSALKNKAVQPLLDGVLNYLPNPMEVHNYACIYHPGREEPERLELKTQRENVPPVALAFKLETKSQGQLTYLRVYQGTVKVGHAMVNTRTKQQVAIKRLVRMHSDKMRDITEAYAGDICAMVGLDCASGDTFVGSRELLNLANILHVWWCQENIMVPEPVIYKSIKLLDSNRMNQFSKAMARFTKEDPSFHMEWNDECKETIVSGMGELHLEIYGQRLEKEYNVPVELGKPKVSYRETLKEPIEFDYLHKKQSGGAGQYGRVCGILEPLAQEHNTKVLFSDETSGTNVPKKFVPAIEKGFKESCEKGFYSGNKISGVKFRLQDGDNHCVDSNDISFMLAAKGAIRQTYEYGKWRVLEPIMIVMVTVPPEHHGSAMQLLSSRKGRIHGTEAAGDDVNITALVPLSEMFNFSPDLRSQTQGKGEYSMEYSHYQPCTQDLENRLVAEHKDSLEQGIKNKKKKKK</sequence>
<dbReference type="Proteomes" id="UP001235939">
    <property type="component" value="Chromosome 03"/>
</dbReference>
<dbReference type="SMART" id="SM00889">
    <property type="entry name" value="EFG_IV"/>
    <property type="match status" value="1"/>
</dbReference>
<dbReference type="PRINTS" id="PR00315">
    <property type="entry name" value="ELONGATNFCT"/>
</dbReference>
<dbReference type="CDD" id="cd03713">
    <property type="entry name" value="EFG_mtEFG_C"/>
    <property type="match status" value="1"/>
</dbReference>
<evidence type="ECO:0000259" key="8">
    <source>
        <dbReference type="PROSITE" id="PS51722"/>
    </source>
</evidence>
<gene>
    <name evidence="9" type="ORF">LAZ67_3003488</name>
</gene>
<dbReference type="PROSITE" id="PS51722">
    <property type="entry name" value="G_TR_2"/>
    <property type="match status" value="1"/>
</dbReference>
<dbReference type="Pfam" id="PF00679">
    <property type="entry name" value="EFG_C"/>
    <property type="match status" value="1"/>
</dbReference>
<dbReference type="SUPFAM" id="SSF54980">
    <property type="entry name" value="EF-G C-terminal domain-like"/>
    <property type="match status" value="2"/>
</dbReference>
<dbReference type="InterPro" id="IPR014721">
    <property type="entry name" value="Ribsml_uS5_D2-typ_fold_subgr"/>
</dbReference>
<evidence type="ECO:0000256" key="6">
    <source>
        <dbReference type="ARBA" id="ARBA00023128"/>
    </source>
</evidence>
<dbReference type="InterPro" id="IPR000640">
    <property type="entry name" value="EFG_V-like"/>
</dbReference>
<dbReference type="EMBL" id="CP092865">
    <property type="protein sequence ID" value="UYV65184.1"/>
    <property type="molecule type" value="Genomic_DNA"/>
</dbReference>
<comment type="subcellular location">
    <subcellularLocation>
        <location evidence="1">Mitochondrion</location>
    </subcellularLocation>
</comment>
<dbReference type="PANTHER" id="PTHR43636:SF2">
    <property type="entry name" value="ELONGATION FACTOR G, MITOCHONDRIAL"/>
    <property type="match status" value="1"/>
</dbReference>
<dbReference type="CDD" id="cd01434">
    <property type="entry name" value="EFG_mtEFG1_IV"/>
    <property type="match status" value="1"/>
</dbReference>
<dbReference type="SUPFAM" id="SSF50447">
    <property type="entry name" value="Translation proteins"/>
    <property type="match status" value="1"/>
</dbReference>
<dbReference type="Gene3D" id="2.40.30.10">
    <property type="entry name" value="Translation factors"/>
    <property type="match status" value="1"/>
</dbReference>
<dbReference type="SUPFAM" id="SSF52540">
    <property type="entry name" value="P-loop containing nucleoside triphosphate hydrolases"/>
    <property type="match status" value="1"/>
</dbReference>
<dbReference type="SUPFAM" id="SSF54211">
    <property type="entry name" value="Ribosomal protein S5 domain 2-like"/>
    <property type="match status" value="1"/>
</dbReference>
<proteinExistence type="inferred from homology"/>
<dbReference type="Pfam" id="PF03144">
    <property type="entry name" value="GTP_EFTU_D2"/>
    <property type="match status" value="1"/>
</dbReference>
<dbReference type="InterPro" id="IPR027417">
    <property type="entry name" value="P-loop_NTPase"/>
</dbReference>
<name>A0ABY6K9Y2_9ARAC</name>
<dbReference type="Gene3D" id="3.30.70.870">
    <property type="entry name" value="Elongation Factor G (Translational Gtpase), domain 3"/>
    <property type="match status" value="1"/>
</dbReference>
<evidence type="ECO:0000256" key="4">
    <source>
        <dbReference type="ARBA" id="ARBA00022768"/>
    </source>
</evidence>
<organism evidence="9 10">
    <name type="scientific">Cordylochernes scorpioides</name>
    <dbReference type="NCBI Taxonomy" id="51811"/>
    <lineage>
        <taxon>Eukaryota</taxon>
        <taxon>Metazoa</taxon>
        <taxon>Ecdysozoa</taxon>
        <taxon>Arthropoda</taxon>
        <taxon>Chelicerata</taxon>
        <taxon>Arachnida</taxon>
        <taxon>Pseudoscorpiones</taxon>
        <taxon>Cheliferoidea</taxon>
        <taxon>Chernetidae</taxon>
        <taxon>Cordylochernes</taxon>
    </lineage>
</organism>
<dbReference type="PANTHER" id="PTHR43636">
    <property type="entry name" value="ELONGATION FACTOR G, MITOCHONDRIAL"/>
    <property type="match status" value="1"/>
</dbReference>
<protein>
    <submittedName>
        <fullName evidence="9">GFM1</fullName>
    </submittedName>
</protein>
<keyword evidence="3" id="KW-0547">Nucleotide-binding</keyword>
<dbReference type="Pfam" id="PF00009">
    <property type="entry name" value="GTP_EFTU"/>
    <property type="match status" value="1"/>
</dbReference>
<keyword evidence="7" id="KW-0342">GTP-binding</keyword>
<dbReference type="InterPro" id="IPR035649">
    <property type="entry name" value="EFG_V"/>
</dbReference>